<dbReference type="SUPFAM" id="SSF52540">
    <property type="entry name" value="P-loop containing nucleoside triphosphate hydrolases"/>
    <property type="match status" value="1"/>
</dbReference>
<keyword evidence="9" id="KW-0460">Magnesium</keyword>
<dbReference type="NCBIfam" id="TIGR00150">
    <property type="entry name" value="T6A_YjeE"/>
    <property type="match status" value="1"/>
</dbReference>
<dbReference type="GO" id="GO:0002949">
    <property type="term" value="P:tRNA threonylcarbamoyladenosine modification"/>
    <property type="evidence" value="ECO:0007669"/>
    <property type="project" value="InterPro"/>
</dbReference>
<evidence type="ECO:0000313" key="11">
    <source>
        <dbReference type="EMBL" id="HGU40163.1"/>
    </source>
</evidence>
<evidence type="ECO:0000256" key="2">
    <source>
        <dbReference type="ARBA" id="ARBA00007599"/>
    </source>
</evidence>
<dbReference type="GO" id="GO:0046872">
    <property type="term" value="F:metal ion binding"/>
    <property type="evidence" value="ECO:0007669"/>
    <property type="project" value="UniProtKB-KW"/>
</dbReference>
<keyword evidence="5" id="KW-0819">tRNA processing</keyword>
<dbReference type="GO" id="GO:0016740">
    <property type="term" value="F:transferase activity"/>
    <property type="evidence" value="ECO:0007669"/>
    <property type="project" value="UniProtKB-KW"/>
</dbReference>
<evidence type="ECO:0000256" key="3">
    <source>
        <dbReference type="ARBA" id="ARBA00019010"/>
    </source>
</evidence>
<dbReference type="AlphaFoldDB" id="A0A7C5RJ88"/>
<keyword evidence="8" id="KW-0067">ATP-binding</keyword>
<evidence type="ECO:0000256" key="10">
    <source>
        <dbReference type="ARBA" id="ARBA00032441"/>
    </source>
</evidence>
<dbReference type="InterPro" id="IPR027417">
    <property type="entry name" value="P-loop_NTPase"/>
</dbReference>
<gene>
    <name evidence="11" type="primary">tsaE</name>
    <name evidence="11" type="ORF">ENT77_03085</name>
</gene>
<keyword evidence="6" id="KW-0479">Metal-binding</keyword>
<dbReference type="PANTHER" id="PTHR33540">
    <property type="entry name" value="TRNA THREONYLCARBAMOYLADENOSINE BIOSYNTHESIS PROTEIN TSAE"/>
    <property type="match status" value="1"/>
</dbReference>
<comment type="caution">
    <text evidence="11">The sequence shown here is derived from an EMBL/GenBank/DDBJ whole genome shotgun (WGS) entry which is preliminary data.</text>
</comment>
<evidence type="ECO:0000256" key="9">
    <source>
        <dbReference type="ARBA" id="ARBA00022842"/>
    </source>
</evidence>
<organism evidence="11">
    <name type="scientific">Fervidobacterium thailandense</name>
    <dbReference type="NCBI Taxonomy" id="1008305"/>
    <lineage>
        <taxon>Bacteria</taxon>
        <taxon>Thermotogati</taxon>
        <taxon>Thermotogota</taxon>
        <taxon>Thermotogae</taxon>
        <taxon>Thermotogales</taxon>
        <taxon>Fervidobacteriaceae</taxon>
        <taxon>Fervidobacterium</taxon>
    </lineage>
</organism>
<evidence type="ECO:0000256" key="6">
    <source>
        <dbReference type="ARBA" id="ARBA00022723"/>
    </source>
</evidence>
<comment type="subcellular location">
    <subcellularLocation>
        <location evidence="1">Cytoplasm</location>
    </subcellularLocation>
</comment>
<name>A0A7C5RJ88_9BACT</name>
<evidence type="ECO:0000256" key="4">
    <source>
        <dbReference type="ARBA" id="ARBA00022490"/>
    </source>
</evidence>
<proteinExistence type="inferred from homology"/>
<dbReference type="GO" id="GO:0005524">
    <property type="term" value="F:ATP binding"/>
    <property type="evidence" value="ECO:0007669"/>
    <property type="project" value="UniProtKB-KW"/>
</dbReference>
<dbReference type="Gene3D" id="3.40.50.300">
    <property type="entry name" value="P-loop containing nucleotide triphosphate hydrolases"/>
    <property type="match status" value="1"/>
</dbReference>
<comment type="similarity">
    <text evidence="2">Belongs to the TsaE family.</text>
</comment>
<reference evidence="11" key="1">
    <citation type="journal article" date="2020" name="mSystems">
        <title>Genome- and Community-Level Interaction Insights into Carbon Utilization and Element Cycling Functions of Hydrothermarchaeota in Hydrothermal Sediment.</title>
        <authorList>
            <person name="Zhou Z."/>
            <person name="Liu Y."/>
            <person name="Xu W."/>
            <person name="Pan J."/>
            <person name="Luo Z.H."/>
            <person name="Li M."/>
        </authorList>
    </citation>
    <scope>NUCLEOTIDE SEQUENCE [LARGE SCALE GENOMIC DNA]</scope>
    <source>
        <strain evidence="11">SpSt-609</strain>
    </source>
</reference>
<evidence type="ECO:0000256" key="7">
    <source>
        <dbReference type="ARBA" id="ARBA00022741"/>
    </source>
</evidence>
<dbReference type="EMBL" id="DSZY01000014">
    <property type="protein sequence ID" value="HGU40163.1"/>
    <property type="molecule type" value="Genomic_DNA"/>
</dbReference>
<dbReference type="InterPro" id="IPR003442">
    <property type="entry name" value="T6A_TsaE"/>
</dbReference>
<keyword evidence="4" id="KW-0963">Cytoplasm</keyword>
<dbReference type="GO" id="GO:0005737">
    <property type="term" value="C:cytoplasm"/>
    <property type="evidence" value="ECO:0007669"/>
    <property type="project" value="UniProtKB-SubCell"/>
</dbReference>
<evidence type="ECO:0000256" key="8">
    <source>
        <dbReference type="ARBA" id="ARBA00022840"/>
    </source>
</evidence>
<accession>A0A7C5RJ88</accession>
<dbReference type="PANTHER" id="PTHR33540:SF2">
    <property type="entry name" value="TRNA THREONYLCARBAMOYLADENOSINE BIOSYNTHESIS PROTEIN TSAE"/>
    <property type="match status" value="1"/>
</dbReference>
<protein>
    <recommendedName>
        <fullName evidence="3">tRNA threonylcarbamoyladenosine biosynthesis protein TsaE</fullName>
    </recommendedName>
    <alternativeName>
        <fullName evidence="10">t(6)A37 threonylcarbamoyladenosine biosynthesis protein TsaE</fullName>
    </alternativeName>
</protein>
<evidence type="ECO:0000256" key="5">
    <source>
        <dbReference type="ARBA" id="ARBA00022694"/>
    </source>
</evidence>
<keyword evidence="7" id="KW-0547">Nucleotide-binding</keyword>
<dbReference type="Pfam" id="PF02367">
    <property type="entry name" value="TsaE"/>
    <property type="match status" value="1"/>
</dbReference>
<keyword evidence="11" id="KW-0808">Transferase</keyword>
<evidence type="ECO:0000256" key="1">
    <source>
        <dbReference type="ARBA" id="ARBA00004496"/>
    </source>
</evidence>
<sequence>METFRLVMERLTEAQVLSLAKQLAKCLKPGDILLLSGEIGAGKTTFTRGLVEGLGGDGHVVTSPTFTLLNVYSCKDTVYHVDAYRLGSIEEAFYVIAGELELGEGIFVIEWGERIRELLDENFIIIEFRHVDNTHRDVIVTASNALGDRIRRCFEGAREERTEEGKC</sequence>